<protein>
    <submittedName>
        <fullName evidence="9">ABC transporter permease</fullName>
    </submittedName>
</protein>
<proteinExistence type="inferred from homology"/>
<evidence type="ECO:0000313" key="9">
    <source>
        <dbReference type="EMBL" id="TMI79864.1"/>
    </source>
</evidence>
<dbReference type="AlphaFoldDB" id="A0A537J8I5"/>
<evidence type="ECO:0000256" key="5">
    <source>
        <dbReference type="ARBA" id="ARBA00022989"/>
    </source>
</evidence>
<evidence type="ECO:0000259" key="8">
    <source>
        <dbReference type="PROSITE" id="PS50928"/>
    </source>
</evidence>
<dbReference type="Pfam" id="PF00528">
    <property type="entry name" value="BPD_transp_1"/>
    <property type="match status" value="1"/>
</dbReference>
<dbReference type="PANTHER" id="PTHR43386:SF25">
    <property type="entry name" value="PEPTIDE ABC TRANSPORTER PERMEASE PROTEIN"/>
    <property type="match status" value="1"/>
</dbReference>
<evidence type="ECO:0000256" key="3">
    <source>
        <dbReference type="ARBA" id="ARBA00022475"/>
    </source>
</evidence>
<keyword evidence="5 7" id="KW-1133">Transmembrane helix</keyword>
<evidence type="ECO:0000256" key="1">
    <source>
        <dbReference type="ARBA" id="ARBA00004651"/>
    </source>
</evidence>
<comment type="caution">
    <text evidence="9">The sequence shown here is derived from an EMBL/GenBank/DDBJ whole genome shotgun (WGS) entry which is preliminary data.</text>
</comment>
<organism evidence="9 10">
    <name type="scientific">Candidatus Segetimicrobium genomatis</name>
    <dbReference type="NCBI Taxonomy" id="2569760"/>
    <lineage>
        <taxon>Bacteria</taxon>
        <taxon>Bacillati</taxon>
        <taxon>Candidatus Sysuimicrobiota</taxon>
        <taxon>Candidatus Sysuimicrobiia</taxon>
        <taxon>Candidatus Sysuimicrobiales</taxon>
        <taxon>Candidatus Segetimicrobiaceae</taxon>
        <taxon>Candidatus Segetimicrobium</taxon>
    </lineage>
</organism>
<keyword evidence="3" id="KW-1003">Cell membrane</keyword>
<name>A0A537J8I5_9BACT</name>
<keyword evidence="4 7" id="KW-0812">Transmembrane</keyword>
<dbReference type="InterPro" id="IPR025966">
    <property type="entry name" value="OppC_N"/>
</dbReference>
<comment type="subcellular location">
    <subcellularLocation>
        <location evidence="1 7">Cell membrane</location>
        <topology evidence="1 7">Multi-pass membrane protein</topology>
    </subcellularLocation>
</comment>
<reference evidence="9 10" key="1">
    <citation type="journal article" date="2019" name="Nat. Microbiol.">
        <title>Mediterranean grassland soil C-N compound turnover is dependent on rainfall and depth, and is mediated by genomically divergent microorganisms.</title>
        <authorList>
            <person name="Diamond S."/>
            <person name="Andeer P.F."/>
            <person name="Li Z."/>
            <person name="Crits-Christoph A."/>
            <person name="Burstein D."/>
            <person name="Anantharaman K."/>
            <person name="Lane K.R."/>
            <person name="Thomas B.C."/>
            <person name="Pan C."/>
            <person name="Northen T.R."/>
            <person name="Banfield J.F."/>
        </authorList>
    </citation>
    <scope>NUCLEOTIDE SEQUENCE [LARGE SCALE GENOMIC DNA]</scope>
    <source>
        <strain evidence="9">NP_7</strain>
    </source>
</reference>
<keyword evidence="2 7" id="KW-0813">Transport</keyword>
<keyword evidence="6 7" id="KW-0472">Membrane</keyword>
<dbReference type="CDD" id="cd06261">
    <property type="entry name" value="TM_PBP2"/>
    <property type="match status" value="1"/>
</dbReference>
<evidence type="ECO:0000256" key="4">
    <source>
        <dbReference type="ARBA" id="ARBA00022692"/>
    </source>
</evidence>
<dbReference type="InterPro" id="IPR035906">
    <property type="entry name" value="MetI-like_sf"/>
</dbReference>
<feature type="transmembrane region" description="Helical" evidence="7">
    <location>
        <begin position="128"/>
        <end position="146"/>
    </location>
</feature>
<dbReference type="Proteomes" id="UP000320048">
    <property type="component" value="Unassembled WGS sequence"/>
</dbReference>
<dbReference type="Gene3D" id="1.10.3720.10">
    <property type="entry name" value="MetI-like"/>
    <property type="match status" value="1"/>
</dbReference>
<dbReference type="InterPro" id="IPR050366">
    <property type="entry name" value="BP-dependent_transpt_permease"/>
</dbReference>
<feature type="domain" description="ABC transmembrane type-1" evidence="8">
    <location>
        <begin position="86"/>
        <end position="275"/>
    </location>
</feature>
<dbReference type="SUPFAM" id="SSF161098">
    <property type="entry name" value="MetI-like"/>
    <property type="match status" value="1"/>
</dbReference>
<comment type="similarity">
    <text evidence="7">Belongs to the binding-protein-dependent transport system permease family.</text>
</comment>
<dbReference type="EMBL" id="VBAO01000254">
    <property type="protein sequence ID" value="TMI79864.1"/>
    <property type="molecule type" value="Genomic_DNA"/>
</dbReference>
<evidence type="ECO:0000256" key="6">
    <source>
        <dbReference type="ARBA" id="ARBA00023136"/>
    </source>
</evidence>
<evidence type="ECO:0000313" key="10">
    <source>
        <dbReference type="Proteomes" id="UP000320048"/>
    </source>
</evidence>
<feature type="transmembrane region" description="Helical" evidence="7">
    <location>
        <begin position="90"/>
        <end position="116"/>
    </location>
</feature>
<dbReference type="PANTHER" id="PTHR43386">
    <property type="entry name" value="OLIGOPEPTIDE TRANSPORT SYSTEM PERMEASE PROTEIN APPC"/>
    <property type="match status" value="1"/>
</dbReference>
<gene>
    <name evidence="9" type="ORF">E6H04_09760</name>
</gene>
<dbReference type="Pfam" id="PF12911">
    <property type="entry name" value="OppC_N"/>
    <property type="match status" value="1"/>
</dbReference>
<dbReference type="InterPro" id="IPR000515">
    <property type="entry name" value="MetI-like"/>
</dbReference>
<accession>A0A537J8I5</accession>
<sequence length="289" mass="29815">MRGRIARPGAGRRTEGPFGLARRSPVAAVGAGVIAIVVLLALAADLITPHGPVAQIASPLLRPGHGFIAGTDELGRDELSRLIFGARVSLYVGVLAVSIALAGGASTGIVAGFYGGSLDNALMRAMDILFSLPAIVLAIAITSILGPSLTNAMIAIGIVYAPTFARIARGPTLAVMNLAYIEAARAIGAPNWTIILRHVLPNVSAPLLVQTTVSLSTAILTEAALSFLGVGTQPPTASWGLMLNAARQYMLIDPWIAILPGVAIALTVLGFNLLGDGLRDLLDPRIPTM</sequence>
<dbReference type="PROSITE" id="PS50928">
    <property type="entry name" value="ABC_TM1"/>
    <property type="match status" value="1"/>
</dbReference>
<dbReference type="GO" id="GO:0005886">
    <property type="term" value="C:plasma membrane"/>
    <property type="evidence" value="ECO:0007669"/>
    <property type="project" value="UniProtKB-SubCell"/>
</dbReference>
<feature type="transmembrane region" description="Helical" evidence="7">
    <location>
        <begin position="255"/>
        <end position="274"/>
    </location>
</feature>
<feature type="transmembrane region" description="Helical" evidence="7">
    <location>
        <begin position="20"/>
        <end position="44"/>
    </location>
</feature>
<evidence type="ECO:0000256" key="2">
    <source>
        <dbReference type="ARBA" id="ARBA00022448"/>
    </source>
</evidence>
<evidence type="ECO:0000256" key="7">
    <source>
        <dbReference type="RuleBase" id="RU363032"/>
    </source>
</evidence>
<dbReference type="GO" id="GO:0055085">
    <property type="term" value="P:transmembrane transport"/>
    <property type="evidence" value="ECO:0007669"/>
    <property type="project" value="InterPro"/>
</dbReference>